<comment type="subcellular location">
    <subcellularLocation>
        <location evidence="1">Cell membrane</location>
        <topology evidence="1">Multi-pass membrane protein</topology>
    </subcellularLocation>
</comment>
<evidence type="ECO:0000256" key="2">
    <source>
        <dbReference type="ARBA" id="ARBA00022475"/>
    </source>
</evidence>
<dbReference type="GO" id="GO:0016301">
    <property type="term" value="F:kinase activity"/>
    <property type="evidence" value="ECO:0007669"/>
    <property type="project" value="UniProtKB-KW"/>
</dbReference>
<dbReference type="AlphaFoldDB" id="A0A399NH38"/>
<dbReference type="EMBL" id="QWEC01000423">
    <property type="protein sequence ID" value="RII93007.1"/>
    <property type="molecule type" value="Genomic_DNA"/>
</dbReference>
<protein>
    <submittedName>
        <fullName evidence="8">Histidine kinase</fullName>
    </submittedName>
</protein>
<keyword evidence="4 6" id="KW-1133">Transmembrane helix</keyword>
<sequence length="295" mass="29719">MGEATGRRRAGLDFARRTLVLQLLVVLVVVGIATIAYGLLSSSENRDEAQATALAIARTAAEDPALRAAVTAETADPGVATASTLADGPVQLTAEAVRERTGALFVVVTDDRGLRLAHPDASELGQRVSTDPTVALAGREEVTWATGTLGESARAKVPVRALADADAPDDAPGDDARVVGEVSVGFAAATVRDSIGVDVAAIAVVALLALGVGAVASGILSRRLARLTLGLQPSELAGLVQDQAAVLSGVGEGVLGIGPDGRVTVCNPRAAALLGLVDPVGRTLADLGVAPVLRD</sequence>
<feature type="non-terminal residue" evidence="8">
    <location>
        <position position="295"/>
    </location>
</feature>
<evidence type="ECO:0000256" key="3">
    <source>
        <dbReference type="ARBA" id="ARBA00022692"/>
    </source>
</evidence>
<dbReference type="Pfam" id="PF17203">
    <property type="entry name" value="sCache_3_2"/>
    <property type="match status" value="1"/>
</dbReference>
<keyword evidence="2" id="KW-1003">Cell membrane</keyword>
<feature type="domain" description="Single cache" evidence="7">
    <location>
        <begin position="47"/>
        <end position="195"/>
    </location>
</feature>
<feature type="transmembrane region" description="Helical" evidence="6">
    <location>
        <begin position="20"/>
        <end position="40"/>
    </location>
</feature>
<reference evidence="8 9" key="1">
    <citation type="submission" date="2018-08" db="EMBL/GenBank/DDBJ databases">
        <title>Genome Sequence of Clavibacter michiganensis Subspecies type strains, and the Atypical Peach-Colored Strains Isolated from Tomato.</title>
        <authorList>
            <person name="Osdaghi E."/>
            <person name="Portier P."/>
            <person name="Briand M."/>
            <person name="Jacques M.-A."/>
        </authorList>
    </citation>
    <scope>NUCLEOTIDE SEQUENCE [LARGE SCALE GENOMIC DNA]</scope>
    <source>
        <strain evidence="8 9">CFBP 7493</strain>
    </source>
</reference>
<keyword evidence="8" id="KW-0808">Transferase</keyword>
<name>A0A399NH38_9MICO</name>
<dbReference type="Proteomes" id="UP000266298">
    <property type="component" value="Unassembled WGS sequence"/>
</dbReference>
<evidence type="ECO:0000256" key="1">
    <source>
        <dbReference type="ARBA" id="ARBA00004651"/>
    </source>
</evidence>
<evidence type="ECO:0000256" key="5">
    <source>
        <dbReference type="ARBA" id="ARBA00023136"/>
    </source>
</evidence>
<evidence type="ECO:0000313" key="8">
    <source>
        <dbReference type="EMBL" id="RII93007.1"/>
    </source>
</evidence>
<evidence type="ECO:0000256" key="4">
    <source>
        <dbReference type="ARBA" id="ARBA00022989"/>
    </source>
</evidence>
<dbReference type="InterPro" id="IPR029151">
    <property type="entry name" value="Sensor-like_sf"/>
</dbReference>
<organism evidence="8 9">
    <name type="scientific">Clavibacter michiganensis</name>
    <dbReference type="NCBI Taxonomy" id="28447"/>
    <lineage>
        <taxon>Bacteria</taxon>
        <taxon>Bacillati</taxon>
        <taxon>Actinomycetota</taxon>
        <taxon>Actinomycetes</taxon>
        <taxon>Micrococcales</taxon>
        <taxon>Microbacteriaceae</taxon>
        <taxon>Clavibacter</taxon>
    </lineage>
</organism>
<proteinExistence type="predicted"/>
<dbReference type="SUPFAM" id="SSF103190">
    <property type="entry name" value="Sensory domain-like"/>
    <property type="match status" value="1"/>
</dbReference>
<dbReference type="InterPro" id="IPR033463">
    <property type="entry name" value="sCache_3"/>
</dbReference>
<evidence type="ECO:0000259" key="7">
    <source>
        <dbReference type="Pfam" id="PF17203"/>
    </source>
</evidence>
<dbReference type="CDD" id="cd00130">
    <property type="entry name" value="PAS"/>
    <property type="match status" value="1"/>
</dbReference>
<keyword evidence="5 6" id="KW-0472">Membrane</keyword>
<keyword evidence="3 6" id="KW-0812">Transmembrane</keyword>
<gene>
    <name evidence="8" type="ORF">DZF96_15775</name>
</gene>
<feature type="transmembrane region" description="Helical" evidence="6">
    <location>
        <begin position="199"/>
        <end position="220"/>
    </location>
</feature>
<dbReference type="Gene3D" id="3.30.450.20">
    <property type="entry name" value="PAS domain"/>
    <property type="match status" value="2"/>
</dbReference>
<dbReference type="GO" id="GO:0005886">
    <property type="term" value="C:plasma membrane"/>
    <property type="evidence" value="ECO:0007669"/>
    <property type="project" value="UniProtKB-SubCell"/>
</dbReference>
<evidence type="ECO:0000256" key="6">
    <source>
        <dbReference type="SAM" id="Phobius"/>
    </source>
</evidence>
<accession>A0A399NH38</accession>
<evidence type="ECO:0000313" key="9">
    <source>
        <dbReference type="Proteomes" id="UP000266298"/>
    </source>
</evidence>
<dbReference type="InterPro" id="IPR000014">
    <property type="entry name" value="PAS"/>
</dbReference>
<comment type="caution">
    <text evidence="8">The sequence shown here is derived from an EMBL/GenBank/DDBJ whole genome shotgun (WGS) entry which is preliminary data.</text>
</comment>
<keyword evidence="8" id="KW-0418">Kinase</keyword>